<evidence type="ECO:0000313" key="4">
    <source>
        <dbReference type="Proteomes" id="UP000536509"/>
    </source>
</evidence>
<evidence type="ECO:0000256" key="1">
    <source>
        <dbReference type="ARBA" id="ARBA00022598"/>
    </source>
</evidence>
<dbReference type="RefSeq" id="WP_171222910.1">
    <property type="nucleotide sequence ID" value="NZ_CP121446.1"/>
</dbReference>
<evidence type="ECO:0000259" key="2">
    <source>
        <dbReference type="PROSITE" id="PS51733"/>
    </source>
</evidence>
<dbReference type="CDD" id="cd16442">
    <property type="entry name" value="BPL"/>
    <property type="match status" value="1"/>
</dbReference>
<keyword evidence="1 3" id="KW-0436">Ligase</keyword>
<dbReference type="PROSITE" id="PS51733">
    <property type="entry name" value="BPL_LPL_CATALYTIC"/>
    <property type="match status" value="1"/>
</dbReference>
<protein>
    <submittedName>
        <fullName evidence="3">Biotin--[acetyl-CoA-carboxylase] ligase</fullName>
        <ecNumber evidence="3">6.3.4.15</ecNumber>
    </submittedName>
</protein>
<accession>A0A7Y3RA76</accession>
<dbReference type="GO" id="GO:0004077">
    <property type="term" value="F:biotin--[biotin carboxyl-carrier protein] ligase activity"/>
    <property type="evidence" value="ECO:0007669"/>
    <property type="project" value="UniProtKB-EC"/>
</dbReference>
<dbReference type="Proteomes" id="UP000536509">
    <property type="component" value="Unassembled WGS sequence"/>
</dbReference>
<dbReference type="SUPFAM" id="SSF55681">
    <property type="entry name" value="Class II aaRS and biotin synthetases"/>
    <property type="match status" value="1"/>
</dbReference>
<dbReference type="NCBIfam" id="TIGR00121">
    <property type="entry name" value="birA_ligase"/>
    <property type="match status" value="1"/>
</dbReference>
<dbReference type="EMBL" id="JABEVX010000007">
    <property type="protein sequence ID" value="NNT72747.1"/>
    <property type="molecule type" value="Genomic_DNA"/>
</dbReference>
<feature type="domain" description="BPL/LPL catalytic" evidence="2">
    <location>
        <begin position="1"/>
        <end position="177"/>
    </location>
</feature>
<organism evidence="3 4">
    <name type="scientific">Flavobacterium rivulicola</name>
    <dbReference type="NCBI Taxonomy" id="2732161"/>
    <lineage>
        <taxon>Bacteria</taxon>
        <taxon>Pseudomonadati</taxon>
        <taxon>Bacteroidota</taxon>
        <taxon>Flavobacteriia</taxon>
        <taxon>Flavobacteriales</taxon>
        <taxon>Flavobacteriaceae</taxon>
        <taxon>Flavobacterium</taxon>
    </lineage>
</organism>
<comment type="caution">
    <text evidence="3">The sequence shown here is derived from an EMBL/GenBank/DDBJ whole genome shotgun (WGS) entry which is preliminary data.</text>
</comment>
<dbReference type="AlphaFoldDB" id="A0A7Y3RA76"/>
<gene>
    <name evidence="3" type="ORF">HKT18_11020</name>
</gene>
<dbReference type="EC" id="6.3.4.15" evidence="3"/>
<name>A0A7Y3RA76_9FLAO</name>
<dbReference type="InterPro" id="IPR045864">
    <property type="entry name" value="aa-tRNA-synth_II/BPL/LPL"/>
</dbReference>
<dbReference type="Pfam" id="PF03099">
    <property type="entry name" value="BPL_LplA_LipB"/>
    <property type="match status" value="1"/>
</dbReference>
<sequence>MPIIKLDAIDSTNDYLKQLAKEKWLENYTAVMAFEQTKGRGQMGAEWVSEPGKNLTISVLIKDVPQEMISIYDFNIAVALAAVGLLTMNGITKVNVKWPNDIMAENKKVGGILIENSLKSDGSYTAVVGFGLNLNQTDFEHLPQANSLTNITQQHYDITEVGERFIKSLKLHLILFPERADEAWAHYNSLLFKKDKPAAFEYSNGDRFMGIIKCVTRDGKLAVLLNDDSLEYYELKEVKLLY</sequence>
<evidence type="ECO:0000313" key="3">
    <source>
        <dbReference type="EMBL" id="NNT72747.1"/>
    </source>
</evidence>
<dbReference type="Gene3D" id="3.30.930.10">
    <property type="entry name" value="Bira Bifunctional Protein, Domain 2"/>
    <property type="match status" value="1"/>
</dbReference>
<dbReference type="PANTHER" id="PTHR12835">
    <property type="entry name" value="BIOTIN PROTEIN LIGASE"/>
    <property type="match status" value="1"/>
</dbReference>
<dbReference type="InterPro" id="IPR004408">
    <property type="entry name" value="Biotin_CoA_COase_ligase"/>
</dbReference>
<dbReference type="InterPro" id="IPR004143">
    <property type="entry name" value="BPL_LPL_catalytic"/>
</dbReference>
<dbReference type="GO" id="GO:0005737">
    <property type="term" value="C:cytoplasm"/>
    <property type="evidence" value="ECO:0007669"/>
    <property type="project" value="TreeGrafter"/>
</dbReference>
<dbReference type="PANTHER" id="PTHR12835:SF5">
    <property type="entry name" value="BIOTIN--PROTEIN LIGASE"/>
    <property type="match status" value="1"/>
</dbReference>
<keyword evidence="4" id="KW-1185">Reference proteome</keyword>
<reference evidence="3 4" key="1">
    <citation type="submission" date="2020-05" db="EMBL/GenBank/DDBJ databases">
        <title>Draft genome of Flavobacterium sp. IMCC34852.</title>
        <authorList>
            <person name="Song J."/>
            <person name="Cho J.-C."/>
        </authorList>
    </citation>
    <scope>NUCLEOTIDE SEQUENCE [LARGE SCALE GENOMIC DNA]</scope>
    <source>
        <strain evidence="3 4">IMCC34852</strain>
    </source>
</reference>
<proteinExistence type="predicted"/>